<dbReference type="InterPro" id="IPR050083">
    <property type="entry name" value="HtpX_protease"/>
</dbReference>
<evidence type="ECO:0000313" key="16">
    <source>
        <dbReference type="Proteomes" id="UP000663942"/>
    </source>
</evidence>
<evidence type="ECO:0000256" key="8">
    <source>
        <dbReference type="ARBA" id="ARBA00022833"/>
    </source>
</evidence>
<comment type="subcellular location">
    <subcellularLocation>
        <location evidence="1 12">Cell membrane</location>
        <topology evidence="1 12">Multi-pass membrane protein</topology>
    </subcellularLocation>
</comment>
<dbReference type="InterPro" id="IPR022919">
    <property type="entry name" value="Pept_M48_protease_HtpX"/>
</dbReference>
<keyword evidence="9 12" id="KW-1133">Transmembrane helix</keyword>
<dbReference type="EC" id="3.4.24.-" evidence="12"/>
<feature type="domain" description="Peptidase M48" evidence="14">
    <location>
        <begin position="77"/>
        <end position="280"/>
    </location>
</feature>
<name>A0ABX7SIR9_9CAUL</name>
<keyword evidence="4 12" id="KW-0645">Protease</keyword>
<evidence type="ECO:0000256" key="2">
    <source>
        <dbReference type="ARBA" id="ARBA00009779"/>
    </source>
</evidence>
<feature type="transmembrane region" description="Helical" evidence="12">
    <location>
        <begin position="179"/>
        <end position="200"/>
    </location>
</feature>
<evidence type="ECO:0000256" key="9">
    <source>
        <dbReference type="ARBA" id="ARBA00022989"/>
    </source>
</evidence>
<dbReference type="Gene3D" id="3.30.2010.10">
    <property type="entry name" value="Metalloproteases ('zincins'), catalytic domain"/>
    <property type="match status" value="1"/>
</dbReference>
<dbReference type="Pfam" id="PF01435">
    <property type="entry name" value="Peptidase_M48"/>
    <property type="match status" value="1"/>
</dbReference>
<evidence type="ECO:0000256" key="10">
    <source>
        <dbReference type="ARBA" id="ARBA00023049"/>
    </source>
</evidence>
<feature type="region of interest" description="Disordered" evidence="13">
    <location>
        <begin position="287"/>
        <end position="324"/>
    </location>
</feature>
<evidence type="ECO:0000313" key="15">
    <source>
        <dbReference type="EMBL" id="QTC87592.1"/>
    </source>
</evidence>
<evidence type="ECO:0000256" key="4">
    <source>
        <dbReference type="ARBA" id="ARBA00022670"/>
    </source>
</evidence>
<feature type="active site" evidence="12">
    <location>
        <position position="135"/>
    </location>
</feature>
<evidence type="ECO:0000256" key="1">
    <source>
        <dbReference type="ARBA" id="ARBA00004651"/>
    </source>
</evidence>
<comment type="cofactor">
    <cofactor evidence="12">
        <name>Zn(2+)</name>
        <dbReference type="ChEBI" id="CHEBI:29105"/>
    </cofactor>
    <text evidence="12">Binds 1 zinc ion per subunit.</text>
</comment>
<feature type="binding site" evidence="12">
    <location>
        <position position="205"/>
    </location>
    <ligand>
        <name>Zn(2+)</name>
        <dbReference type="ChEBI" id="CHEBI:29105"/>
        <note>catalytic</note>
    </ligand>
</feature>
<feature type="transmembrane region" description="Helical" evidence="12">
    <location>
        <begin position="7"/>
        <end position="24"/>
    </location>
</feature>
<dbReference type="HAMAP" id="MF_00188">
    <property type="entry name" value="Pept_M48_protease_HtpX"/>
    <property type="match status" value="1"/>
</dbReference>
<sequence length="324" mass="33866">MNHLKTFALLAVMTALFMGLGYLIGGATGMAIALAVAAGMNLFSYWNADKIVLKMYRAQVVDETHPNAVVRAYVADVKQMATDAGLPLPTITIIPNDQPNAFATGRNPQNAAVAATSGLLDMLTREEVRGVMAHELAHVKNRDTLTMTVTATVAGAIAMLANFALFFGGGDDRERPGGMIGTIALMLLAPMAAGLVQMAISRSREYEADRVGAEIANDPHALASALQKIEAYARGAVNAPAERNPATAHMFIINPLNGKGADNLFSTHPATGNRVRALMELGASMGMSRRPATAPVAPAPTPGASRTSVPTTPSAPTAPRGPWG</sequence>
<dbReference type="CDD" id="cd07336">
    <property type="entry name" value="M48B_HtpX_like"/>
    <property type="match status" value="1"/>
</dbReference>
<dbReference type="PANTHER" id="PTHR43221:SF1">
    <property type="entry name" value="PROTEASE HTPX"/>
    <property type="match status" value="1"/>
</dbReference>
<evidence type="ECO:0000256" key="11">
    <source>
        <dbReference type="ARBA" id="ARBA00023136"/>
    </source>
</evidence>
<keyword evidence="6 12" id="KW-0479">Metal-binding</keyword>
<reference evidence="15 16" key="1">
    <citation type="submission" date="2020-09" db="EMBL/GenBank/DDBJ databases">
        <title>Brevundimonas sp. LVF1 isolated from an oligotrophic pond in Goettingen, Germany.</title>
        <authorList>
            <person name="Friedrich I."/>
            <person name="Klassen A."/>
            <person name="Neubauer H."/>
            <person name="Schneider D."/>
            <person name="Hertel R."/>
            <person name="Daniel R."/>
        </authorList>
    </citation>
    <scope>NUCLEOTIDE SEQUENCE [LARGE SCALE GENOMIC DNA]</scope>
    <source>
        <strain evidence="15 16">LVF1</strain>
    </source>
</reference>
<evidence type="ECO:0000256" key="12">
    <source>
        <dbReference type="HAMAP-Rule" id="MF_00188"/>
    </source>
</evidence>
<feature type="compositionally biased region" description="Low complexity" evidence="13">
    <location>
        <begin position="291"/>
        <end position="324"/>
    </location>
</feature>
<feature type="binding site" evidence="12">
    <location>
        <position position="138"/>
    </location>
    <ligand>
        <name>Zn(2+)</name>
        <dbReference type="ChEBI" id="CHEBI:29105"/>
        <note>catalytic</note>
    </ligand>
</feature>
<dbReference type="PANTHER" id="PTHR43221">
    <property type="entry name" value="PROTEASE HTPX"/>
    <property type="match status" value="1"/>
</dbReference>
<keyword evidence="10 12" id="KW-0482">Metalloprotease</keyword>
<evidence type="ECO:0000256" key="3">
    <source>
        <dbReference type="ARBA" id="ARBA00022475"/>
    </source>
</evidence>
<evidence type="ECO:0000256" key="6">
    <source>
        <dbReference type="ARBA" id="ARBA00022723"/>
    </source>
</evidence>
<protein>
    <recommendedName>
        <fullName evidence="12">Protease HtpX homolog</fullName>
        <ecNumber evidence="12">3.4.24.-</ecNumber>
    </recommendedName>
</protein>
<comment type="similarity">
    <text evidence="2 12">Belongs to the peptidase M48B family.</text>
</comment>
<dbReference type="RefSeq" id="WP_207824119.1">
    <property type="nucleotide sequence ID" value="NZ_CP062006.1"/>
</dbReference>
<keyword evidence="7 12" id="KW-0378">Hydrolase</keyword>
<feature type="transmembrane region" description="Helical" evidence="12">
    <location>
        <begin position="30"/>
        <end position="48"/>
    </location>
</feature>
<evidence type="ECO:0000256" key="7">
    <source>
        <dbReference type="ARBA" id="ARBA00022801"/>
    </source>
</evidence>
<accession>A0ABX7SIR9</accession>
<keyword evidence="16" id="KW-1185">Reference proteome</keyword>
<keyword evidence="11 12" id="KW-0472">Membrane</keyword>
<dbReference type="Proteomes" id="UP000663942">
    <property type="component" value="Chromosome"/>
</dbReference>
<gene>
    <name evidence="12 15" type="primary">htpX</name>
    <name evidence="15" type="ORF">IFE19_16165</name>
</gene>
<feature type="binding site" evidence="12">
    <location>
        <position position="134"/>
    </location>
    <ligand>
        <name>Zn(2+)</name>
        <dbReference type="ChEBI" id="CHEBI:29105"/>
        <note>catalytic</note>
    </ligand>
</feature>
<organism evidence="15 16">
    <name type="scientific">Brevundimonas pondensis</name>
    <dbReference type="NCBI Taxonomy" id="2774189"/>
    <lineage>
        <taxon>Bacteria</taxon>
        <taxon>Pseudomonadati</taxon>
        <taxon>Pseudomonadota</taxon>
        <taxon>Alphaproteobacteria</taxon>
        <taxon>Caulobacterales</taxon>
        <taxon>Caulobacteraceae</taxon>
        <taxon>Brevundimonas</taxon>
    </lineage>
</organism>
<dbReference type="GO" id="GO:0008237">
    <property type="term" value="F:metallopeptidase activity"/>
    <property type="evidence" value="ECO:0007669"/>
    <property type="project" value="UniProtKB-KW"/>
</dbReference>
<dbReference type="NCBIfam" id="NF002826">
    <property type="entry name" value="PRK03001.1"/>
    <property type="match status" value="1"/>
</dbReference>
<proteinExistence type="inferred from homology"/>
<dbReference type="NCBIfam" id="NF002363">
    <property type="entry name" value="PRK01345.1"/>
    <property type="match status" value="1"/>
</dbReference>
<feature type="transmembrane region" description="Helical" evidence="12">
    <location>
        <begin position="145"/>
        <end position="167"/>
    </location>
</feature>
<evidence type="ECO:0000256" key="13">
    <source>
        <dbReference type="SAM" id="MobiDB-lite"/>
    </source>
</evidence>
<evidence type="ECO:0000259" key="14">
    <source>
        <dbReference type="Pfam" id="PF01435"/>
    </source>
</evidence>
<keyword evidence="8 12" id="KW-0862">Zinc</keyword>
<keyword evidence="5 12" id="KW-0812">Transmembrane</keyword>
<dbReference type="EMBL" id="CP062006">
    <property type="protein sequence ID" value="QTC87592.1"/>
    <property type="molecule type" value="Genomic_DNA"/>
</dbReference>
<dbReference type="InterPro" id="IPR001915">
    <property type="entry name" value="Peptidase_M48"/>
</dbReference>
<keyword evidence="3 12" id="KW-1003">Cell membrane</keyword>
<evidence type="ECO:0000256" key="5">
    <source>
        <dbReference type="ARBA" id="ARBA00022692"/>
    </source>
</evidence>